<dbReference type="EMBL" id="LLKB01000001">
    <property type="protein sequence ID" value="KQC86730.1"/>
    <property type="molecule type" value="Genomic_DNA"/>
</dbReference>
<reference evidence="9 10" key="1">
    <citation type="submission" date="2015-10" db="EMBL/GenBank/DDBJ databases">
        <title>Butyribacter intestini gen. nov., sp. nov., a butyric acid-producing bacterium of the family Lachnospiraceae isolated from the human faeces.</title>
        <authorList>
            <person name="Zou Y."/>
            <person name="Xue W."/>
            <person name="Luo G."/>
            <person name="Lv M."/>
        </authorList>
    </citation>
    <scope>NUCLEOTIDE SEQUENCE [LARGE SCALE GENOMIC DNA]</scope>
    <source>
        <strain evidence="9 10">TF01-11</strain>
    </source>
</reference>
<gene>
    <name evidence="9" type="ORF">APZ18_06075</name>
</gene>
<feature type="transmembrane region" description="Helical" evidence="7">
    <location>
        <begin position="114"/>
        <end position="139"/>
    </location>
</feature>
<dbReference type="CDD" id="cd16015">
    <property type="entry name" value="LTA_synthase"/>
    <property type="match status" value="1"/>
</dbReference>
<keyword evidence="3" id="KW-1003">Cell membrane</keyword>
<evidence type="ECO:0000256" key="3">
    <source>
        <dbReference type="ARBA" id="ARBA00022475"/>
    </source>
</evidence>
<dbReference type="PANTHER" id="PTHR47371:SF3">
    <property type="entry name" value="PHOSPHOGLYCEROL TRANSFERASE I"/>
    <property type="match status" value="1"/>
</dbReference>
<comment type="subcellular location">
    <subcellularLocation>
        <location evidence="1">Cell membrane</location>
        <topology evidence="1">Multi-pass membrane protein</topology>
    </subcellularLocation>
</comment>
<dbReference type="PANTHER" id="PTHR47371">
    <property type="entry name" value="LIPOTEICHOIC ACID SYNTHASE"/>
    <property type="match status" value="1"/>
</dbReference>
<name>A0AAW3JWI8_9FIRM</name>
<sequence>MHYNLKKAFTYIFRYLMMPVLLEIIIESLSRKSLISGIGYMFSSPVLFSFNALIIMLTLSVALFFKREIFVFITVAVVWLCFGVANFVILHFRVTPFSAVDFTMINTAISVSGHYLTVLNVLMMVVAAGVLGFAMVSLYRRAPKHHKRNHKHIVVSVMAVASISLALVFMKSSSGSVQALATNYTNISEAYENYGFVYCFTNSIIDTGISEPDDYSEKSVKKIVNKLDDSSKNQSKSKNSDDKPNIIMIQLESFFDVDYMKNLKFSKDPLPVFHKLCKNYSSGLLKVPTVGAGTVNTEFEVLTGMRQRDFGVCEYPYKTVLKSTTSESVCNDLASIGYKSHCVHNNNATFYGRNTVFKNLGFDTFTSMEYMNGLKENLNGWVNDDVMVPQIIKTLDSTQGSDFTFGITVQSHGKYDVDIEGEQPIKVTGAKEGMENQYTYYVNQIAQVDNMIGNLINRLRKRNEKTILVLYGDHLPSLDISADELKNSDLYQTQYVIWDNFGLKKLDKDMAAYQLYSYVLGKAGIHEGLITRYHQQMDWNSNSYLSDLKTLEYDWFYGEKYAYNGQNEFVQSNLQMGTYPVTLEDVRKNKKGYIVKGKGFTDYTKIYFNGKSLEGYKIDAAHYQITDEIDYDADEGYMSLQYAKENGIVDEDIPNAFIAKVEDKDNVCLSAGKPLLWNFTTLYLD</sequence>
<dbReference type="InterPro" id="IPR000917">
    <property type="entry name" value="Sulfatase_N"/>
</dbReference>
<dbReference type="Pfam" id="PF00884">
    <property type="entry name" value="Sulfatase"/>
    <property type="match status" value="1"/>
</dbReference>
<comment type="caution">
    <text evidence="9">The sequence shown here is derived from an EMBL/GenBank/DDBJ whole genome shotgun (WGS) entry which is preliminary data.</text>
</comment>
<feature type="domain" description="Sulfatase N-terminal" evidence="8">
    <location>
        <begin position="244"/>
        <end position="510"/>
    </location>
</feature>
<evidence type="ECO:0000256" key="7">
    <source>
        <dbReference type="SAM" id="Phobius"/>
    </source>
</evidence>
<dbReference type="Proteomes" id="UP000050833">
    <property type="component" value="Unassembled WGS sequence"/>
</dbReference>
<evidence type="ECO:0000256" key="4">
    <source>
        <dbReference type="ARBA" id="ARBA00022692"/>
    </source>
</evidence>
<evidence type="ECO:0000259" key="8">
    <source>
        <dbReference type="Pfam" id="PF00884"/>
    </source>
</evidence>
<evidence type="ECO:0000256" key="2">
    <source>
        <dbReference type="ARBA" id="ARBA00004936"/>
    </source>
</evidence>
<proteinExistence type="predicted"/>
<evidence type="ECO:0000313" key="10">
    <source>
        <dbReference type="Proteomes" id="UP000050833"/>
    </source>
</evidence>
<feature type="transmembrane region" description="Helical" evidence="7">
    <location>
        <begin position="151"/>
        <end position="170"/>
    </location>
</feature>
<dbReference type="GO" id="GO:0005886">
    <property type="term" value="C:plasma membrane"/>
    <property type="evidence" value="ECO:0007669"/>
    <property type="project" value="UniProtKB-SubCell"/>
</dbReference>
<dbReference type="InterPro" id="IPR050448">
    <property type="entry name" value="OpgB/LTA_synthase_biosynth"/>
</dbReference>
<dbReference type="RefSeq" id="WP_055942587.1">
    <property type="nucleotide sequence ID" value="NZ_JAQDCV010000001.1"/>
</dbReference>
<dbReference type="Gene3D" id="3.40.720.10">
    <property type="entry name" value="Alkaline Phosphatase, subunit A"/>
    <property type="match status" value="1"/>
</dbReference>
<dbReference type="SUPFAM" id="SSF53649">
    <property type="entry name" value="Alkaline phosphatase-like"/>
    <property type="match status" value="1"/>
</dbReference>
<accession>A0AAW3JWI8</accession>
<comment type="pathway">
    <text evidence="2">Cell wall biogenesis; lipoteichoic acid biosynthesis.</text>
</comment>
<protein>
    <recommendedName>
        <fullName evidence="8">Sulfatase N-terminal domain-containing protein</fullName>
    </recommendedName>
</protein>
<keyword evidence="4 7" id="KW-0812">Transmembrane</keyword>
<feature type="transmembrane region" description="Helical" evidence="7">
    <location>
        <begin position="12"/>
        <end position="30"/>
    </location>
</feature>
<keyword evidence="6 7" id="KW-0472">Membrane</keyword>
<organism evidence="9 10">
    <name type="scientific">Butyribacter intestini</name>
    <dbReference type="NCBI Taxonomy" id="1703332"/>
    <lineage>
        <taxon>Bacteria</taxon>
        <taxon>Bacillati</taxon>
        <taxon>Bacillota</taxon>
        <taxon>Clostridia</taxon>
        <taxon>Lachnospirales</taxon>
        <taxon>Lachnospiraceae</taxon>
        <taxon>Butyribacter</taxon>
    </lineage>
</organism>
<evidence type="ECO:0000256" key="5">
    <source>
        <dbReference type="ARBA" id="ARBA00022989"/>
    </source>
</evidence>
<evidence type="ECO:0000256" key="1">
    <source>
        <dbReference type="ARBA" id="ARBA00004651"/>
    </source>
</evidence>
<feature type="transmembrane region" description="Helical" evidence="7">
    <location>
        <begin position="70"/>
        <end position="94"/>
    </location>
</feature>
<evidence type="ECO:0000256" key="6">
    <source>
        <dbReference type="ARBA" id="ARBA00023136"/>
    </source>
</evidence>
<feature type="transmembrane region" description="Helical" evidence="7">
    <location>
        <begin position="42"/>
        <end position="65"/>
    </location>
</feature>
<evidence type="ECO:0000313" key="9">
    <source>
        <dbReference type="EMBL" id="KQC86730.1"/>
    </source>
</evidence>
<keyword evidence="5 7" id="KW-1133">Transmembrane helix</keyword>
<dbReference type="InterPro" id="IPR017850">
    <property type="entry name" value="Alkaline_phosphatase_core_sf"/>
</dbReference>
<dbReference type="AlphaFoldDB" id="A0AAW3JWI8"/>
<keyword evidence="10" id="KW-1185">Reference proteome</keyword>